<dbReference type="GO" id="GO:0000287">
    <property type="term" value="F:magnesium ion binding"/>
    <property type="evidence" value="ECO:0007669"/>
    <property type="project" value="InterPro"/>
</dbReference>
<comment type="caution">
    <text evidence="6">The sequence shown here is derived from an EMBL/GenBank/DDBJ whole genome shotgun (WGS) entry which is preliminary data.</text>
</comment>
<evidence type="ECO:0000256" key="3">
    <source>
        <dbReference type="ARBA" id="ARBA00022723"/>
    </source>
</evidence>
<keyword evidence="3" id="KW-0479">Metal-binding</keyword>
<dbReference type="GO" id="GO:0004427">
    <property type="term" value="F:inorganic diphosphate phosphatase activity"/>
    <property type="evidence" value="ECO:0007669"/>
    <property type="project" value="UniProtKB-EC"/>
</dbReference>
<evidence type="ECO:0000256" key="1">
    <source>
        <dbReference type="ARBA" id="ARBA00001946"/>
    </source>
</evidence>
<accession>A0A1F5X609</accession>
<dbReference type="Pfam" id="PF00719">
    <property type="entry name" value="Pyrophosphatase"/>
    <property type="match status" value="1"/>
</dbReference>
<gene>
    <name evidence="6" type="ORF">A3B18_01550</name>
</gene>
<dbReference type="Gene3D" id="3.90.80.10">
    <property type="entry name" value="Inorganic pyrophosphatase"/>
    <property type="match status" value="1"/>
</dbReference>
<dbReference type="SUPFAM" id="SSF50324">
    <property type="entry name" value="Inorganic pyrophosphatase"/>
    <property type="match status" value="1"/>
</dbReference>
<evidence type="ECO:0000313" key="7">
    <source>
        <dbReference type="Proteomes" id="UP000178684"/>
    </source>
</evidence>
<dbReference type="Proteomes" id="UP000178684">
    <property type="component" value="Unassembled WGS sequence"/>
</dbReference>
<dbReference type="GO" id="GO:0005737">
    <property type="term" value="C:cytoplasm"/>
    <property type="evidence" value="ECO:0007669"/>
    <property type="project" value="InterPro"/>
</dbReference>
<organism evidence="6 7">
    <name type="scientific">Candidatus Giovannonibacteria bacterium RIFCSPLOWO2_01_FULL_46_13</name>
    <dbReference type="NCBI Taxonomy" id="1798352"/>
    <lineage>
        <taxon>Bacteria</taxon>
        <taxon>Candidatus Giovannoniibacteriota</taxon>
    </lineage>
</organism>
<protein>
    <recommendedName>
        <fullName evidence="2">inorganic diphosphatase</fullName>
        <ecNumber evidence="2">3.6.1.1</ecNumber>
    </recommendedName>
</protein>
<keyword evidence="5" id="KW-0460">Magnesium</keyword>
<comment type="cofactor">
    <cofactor evidence="1">
        <name>Mg(2+)</name>
        <dbReference type="ChEBI" id="CHEBI:18420"/>
    </cofactor>
</comment>
<evidence type="ECO:0000256" key="4">
    <source>
        <dbReference type="ARBA" id="ARBA00022801"/>
    </source>
</evidence>
<keyword evidence="4" id="KW-0378">Hydrolase</keyword>
<evidence type="ECO:0000313" key="6">
    <source>
        <dbReference type="EMBL" id="OGF83314.1"/>
    </source>
</evidence>
<dbReference type="InterPro" id="IPR036649">
    <property type="entry name" value="Pyrophosphatase_sf"/>
</dbReference>
<dbReference type="EMBL" id="MFIE01000003">
    <property type="protein sequence ID" value="OGF83314.1"/>
    <property type="molecule type" value="Genomic_DNA"/>
</dbReference>
<dbReference type="InterPro" id="IPR008162">
    <property type="entry name" value="Pyrophosphatase"/>
</dbReference>
<proteinExistence type="predicted"/>
<reference evidence="6 7" key="1">
    <citation type="journal article" date="2016" name="Nat. Commun.">
        <title>Thousands of microbial genomes shed light on interconnected biogeochemical processes in an aquifer system.</title>
        <authorList>
            <person name="Anantharaman K."/>
            <person name="Brown C.T."/>
            <person name="Hug L.A."/>
            <person name="Sharon I."/>
            <person name="Castelle C.J."/>
            <person name="Probst A.J."/>
            <person name="Thomas B.C."/>
            <person name="Singh A."/>
            <person name="Wilkins M.J."/>
            <person name="Karaoz U."/>
            <person name="Brodie E.L."/>
            <person name="Williams K.H."/>
            <person name="Hubbard S.S."/>
            <person name="Banfield J.F."/>
        </authorList>
    </citation>
    <scope>NUCLEOTIDE SEQUENCE [LARGE SCALE GENOMIC DNA]</scope>
</reference>
<dbReference type="GO" id="GO:0006796">
    <property type="term" value="P:phosphate-containing compound metabolic process"/>
    <property type="evidence" value="ECO:0007669"/>
    <property type="project" value="InterPro"/>
</dbReference>
<dbReference type="EC" id="3.6.1.1" evidence="2"/>
<dbReference type="AlphaFoldDB" id="A0A1F5X609"/>
<evidence type="ECO:0000256" key="5">
    <source>
        <dbReference type="ARBA" id="ARBA00022842"/>
    </source>
</evidence>
<name>A0A1F5X609_9BACT</name>
<sequence>MTHAPAEAAKNTKSATGNEDKIMKVFIENEAGYSQKNLYNEKTREYKKTVTVSRKYPFPYGFVLETTSGDGDNLDCFVITEQKLKTGQIVECEPIGMMEQVEDGKEDNNILAKLDGEDVIIDAAIKDTLTEFVSHVFDHRPGKVVRVGRFLNKKDAEKYINQCLDRVG</sequence>
<evidence type="ECO:0000256" key="2">
    <source>
        <dbReference type="ARBA" id="ARBA00012146"/>
    </source>
</evidence>